<dbReference type="Proteomes" id="UP000681720">
    <property type="component" value="Unassembled WGS sequence"/>
</dbReference>
<feature type="non-terminal residue" evidence="1">
    <location>
        <position position="1"/>
    </location>
</feature>
<dbReference type="GO" id="GO:0006897">
    <property type="term" value="P:endocytosis"/>
    <property type="evidence" value="ECO:0007669"/>
    <property type="project" value="TreeGrafter"/>
</dbReference>
<dbReference type="EMBL" id="CAJNOW010011036">
    <property type="protein sequence ID" value="CAF1591890.1"/>
    <property type="molecule type" value="Genomic_DNA"/>
</dbReference>
<dbReference type="GO" id="GO:0005829">
    <property type="term" value="C:cytosol"/>
    <property type="evidence" value="ECO:0007669"/>
    <property type="project" value="GOC"/>
</dbReference>
<dbReference type="Proteomes" id="UP000663834">
    <property type="component" value="Unassembled WGS sequence"/>
</dbReference>
<dbReference type="PANTHER" id="PTHR21663">
    <property type="entry name" value="HYPOTHETICAL HEAT DOMAIN-CONTAINING"/>
    <property type="match status" value="1"/>
</dbReference>
<dbReference type="PANTHER" id="PTHR21663:SF0">
    <property type="entry name" value="HEAT REPEAT-CONTAINING PROTEIN 5B"/>
    <property type="match status" value="1"/>
</dbReference>
<dbReference type="InterPro" id="IPR040108">
    <property type="entry name" value="Laa1/Sip1/HEATR5"/>
</dbReference>
<name>A0A816A6A7_9BILA</name>
<dbReference type="GO" id="GO:0042147">
    <property type="term" value="P:retrograde transport, endosome to Golgi"/>
    <property type="evidence" value="ECO:0007669"/>
    <property type="project" value="TreeGrafter"/>
</dbReference>
<evidence type="ECO:0000313" key="3">
    <source>
        <dbReference type="Proteomes" id="UP000663834"/>
    </source>
</evidence>
<dbReference type="GO" id="GO:0008104">
    <property type="term" value="P:intracellular protein localization"/>
    <property type="evidence" value="ECO:0007669"/>
    <property type="project" value="TreeGrafter"/>
</dbReference>
<accession>A0A816A6A7</accession>
<comment type="caution">
    <text evidence="1">The sequence shown here is derived from an EMBL/GenBank/DDBJ whole genome shotgun (WGS) entry which is preliminary data.</text>
</comment>
<dbReference type="GO" id="GO:0005794">
    <property type="term" value="C:Golgi apparatus"/>
    <property type="evidence" value="ECO:0007669"/>
    <property type="project" value="TreeGrafter"/>
</dbReference>
<reference evidence="1" key="1">
    <citation type="submission" date="2021-02" db="EMBL/GenBank/DDBJ databases">
        <authorList>
            <person name="Nowell W R."/>
        </authorList>
    </citation>
    <scope>NUCLEOTIDE SEQUENCE</scope>
</reference>
<evidence type="ECO:0000313" key="1">
    <source>
        <dbReference type="EMBL" id="CAF1591890.1"/>
    </source>
</evidence>
<sequence>GSNYEVRCSVAKYLAALLAATQETNLNSNQNPMNKSNANVTNAKKVKAEDLLNYLAGGFLRGNIGFLKSNTTERLKGPTTVQREIRIG</sequence>
<organism evidence="1 3">
    <name type="scientific">Rotaria magnacalcarata</name>
    <dbReference type="NCBI Taxonomy" id="392030"/>
    <lineage>
        <taxon>Eukaryota</taxon>
        <taxon>Metazoa</taxon>
        <taxon>Spiralia</taxon>
        <taxon>Gnathifera</taxon>
        <taxon>Rotifera</taxon>
        <taxon>Eurotatoria</taxon>
        <taxon>Bdelloidea</taxon>
        <taxon>Philodinida</taxon>
        <taxon>Philodinidae</taxon>
        <taxon>Rotaria</taxon>
    </lineage>
</organism>
<protein>
    <submittedName>
        <fullName evidence="1">Uncharacterized protein</fullName>
    </submittedName>
</protein>
<dbReference type="EMBL" id="CAJOBJ010035813">
    <property type="protein sequence ID" value="CAF4298869.1"/>
    <property type="molecule type" value="Genomic_DNA"/>
</dbReference>
<feature type="non-terminal residue" evidence="1">
    <location>
        <position position="88"/>
    </location>
</feature>
<dbReference type="AlphaFoldDB" id="A0A816A6A7"/>
<dbReference type="GO" id="GO:0016020">
    <property type="term" value="C:membrane"/>
    <property type="evidence" value="ECO:0007669"/>
    <property type="project" value="TreeGrafter"/>
</dbReference>
<proteinExistence type="predicted"/>
<dbReference type="GO" id="GO:0030139">
    <property type="term" value="C:endocytic vesicle"/>
    <property type="evidence" value="ECO:0007669"/>
    <property type="project" value="TreeGrafter"/>
</dbReference>
<evidence type="ECO:0000313" key="2">
    <source>
        <dbReference type="EMBL" id="CAF4298869.1"/>
    </source>
</evidence>
<gene>
    <name evidence="2" type="ORF">GIL414_LOCUS25749</name>
    <name evidence="1" type="ORF">KQP761_LOCUS21283</name>
</gene>